<dbReference type="EMBL" id="JAMZMK010006719">
    <property type="protein sequence ID" value="KAI7747588.1"/>
    <property type="molecule type" value="Genomic_DNA"/>
</dbReference>
<proteinExistence type="predicted"/>
<keyword evidence="2" id="KW-1185">Reference proteome</keyword>
<evidence type="ECO:0000313" key="1">
    <source>
        <dbReference type="EMBL" id="KAI7747588.1"/>
    </source>
</evidence>
<name>A0AAD5CSN1_AMBAR</name>
<dbReference type="AlphaFoldDB" id="A0AAD5CSN1"/>
<evidence type="ECO:0000313" key="2">
    <source>
        <dbReference type="Proteomes" id="UP001206925"/>
    </source>
</evidence>
<comment type="caution">
    <text evidence="1">The sequence shown here is derived from an EMBL/GenBank/DDBJ whole genome shotgun (WGS) entry which is preliminary data.</text>
</comment>
<accession>A0AAD5CSN1</accession>
<sequence>MALGFRWTSPANSRNSSGVKNRRILDIIGQRSHPIMVVDSHLEGLCSTLKIATFIKYGKTALARLSAVNESLKVSKSAMKKNRQASKIRDEESRYSIFKATMSNYTPIRSSEHWRIFTQLASATEILSLKIFWSILIPPAQTL</sequence>
<organism evidence="1 2">
    <name type="scientific">Ambrosia artemisiifolia</name>
    <name type="common">Common ragweed</name>
    <dbReference type="NCBI Taxonomy" id="4212"/>
    <lineage>
        <taxon>Eukaryota</taxon>
        <taxon>Viridiplantae</taxon>
        <taxon>Streptophyta</taxon>
        <taxon>Embryophyta</taxon>
        <taxon>Tracheophyta</taxon>
        <taxon>Spermatophyta</taxon>
        <taxon>Magnoliopsida</taxon>
        <taxon>eudicotyledons</taxon>
        <taxon>Gunneridae</taxon>
        <taxon>Pentapetalae</taxon>
        <taxon>asterids</taxon>
        <taxon>campanulids</taxon>
        <taxon>Asterales</taxon>
        <taxon>Asteraceae</taxon>
        <taxon>Asteroideae</taxon>
        <taxon>Heliantheae alliance</taxon>
        <taxon>Heliantheae</taxon>
        <taxon>Ambrosia</taxon>
    </lineage>
</organism>
<protein>
    <submittedName>
        <fullName evidence="1">Uncharacterized protein</fullName>
    </submittedName>
</protein>
<reference evidence="1" key="1">
    <citation type="submission" date="2022-06" db="EMBL/GenBank/DDBJ databases">
        <title>Uncovering the hologenomic basis of an extraordinary plant invasion.</title>
        <authorList>
            <person name="Bieker V.C."/>
            <person name="Martin M.D."/>
            <person name="Gilbert T."/>
            <person name="Hodgins K."/>
            <person name="Battlay P."/>
            <person name="Petersen B."/>
            <person name="Wilson J."/>
        </authorList>
    </citation>
    <scope>NUCLEOTIDE SEQUENCE</scope>
    <source>
        <strain evidence="1">AA19_3_7</strain>
        <tissue evidence="1">Leaf</tissue>
    </source>
</reference>
<dbReference type="Proteomes" id="UP001206925">
    <property type="component" value="Unassembled WGS sequence"/>
</dbReference>
<gene>
    <name evidence="1" type="ORF">M8C21_024087</name>
</gene>